<dbReference type="Proteomes" id="UP000198263">
    <property type="component" value="Unassembled WGS sequence"/>
</dbReference>
<dbReference type="AlphaFoldDB" id="A0A658R258"/>
<evidence type="ECO:0000313" key="4">
    <source>
        <dbReference type="Proteomes" id="UP000198263"/>
    </source>
</evidence>
<dbReference type="EMBL" id="FCNV02000010">
    <property type="protein sequence ID" value="SAL40079.1"/>
    <property type="molecule type" value="Genomic_DNA"/>
</dbReference>
<feature type="signal peptide" evidence="2">
    <location>
        <begin position="1"/>
        <end position="24"/>
    </location>
</feature>
<name>A0A658R258_9BURK</name>
<feature type="compositionally biased region" description="Basic and acidic residues" evidence="1">
    <location>
        <begin position="93"/>
        <end position="104"/>
    </location>
</feature>
<comment type="caution">
    <text evidence="3">The sequence shown here is derived from an EMBL/GenBank/DDBJ whole genome shotgun (WGS) entry which is preliminary data.</text>
</comment>
<proteinExistence type="predicted"/>
<organism evidence="3 4">
    <name type="scientific">Caballeronia concitans</name>
    <dbReference type="NCBI Taxonomy" id="1777133"/>
    <lineage>
        <taxon>Bacteria</taxon>
        <taxon>Pseudomonadati</taxon>
        <taxon>Pseudomonadota</taxon>
        <taxon>Betaproteobacteria</taxon>
        <taxon>Burkholderiales</taxon>
        <taxon>Burkholderiaceae</taxon>
        <taxon>Caballeronia</taxon>
    </lineage>
</organism>
<evidence type="ECO:0000256" key="2">
    <source>
        <dbReference type="SAM" id="SignalP"/>
    </source>
</evidence>
<protein>
    <submittedName>
        <fullName evidence="3">Uncharacterized protein</fullName>
    </submittedName>
</protein>
<sequence>MERNDLKLAFLTMAFVLGSSPAVAATHYTEVWNPPEVHVVKGKNKAHGASTRTVAKKKRKSASAVKQVADKAAIGQSIAPPITPTEGKASSSKQKEPVIPRKIDPNGQVMRV</sequence>
<gene>
    <name evidence="3" type="ORF">AWB72_04179</name>
</gene>
<keyword evidence="4" id="KW-1185">Reference proteome</keyword>
<keyword evidence="2" id="KW-0732">Signal</keyword>
<evidence type="ECO:0000256" key="1">
    <source>
        <dbReference type="SAM" id="MobiDB-lite"/>
    </source>
</evidence>
<feature type="chain" id="PRO_5024904506" evidence="2">
    <location>
        <begin position="25"/>
        <end position="112"/>
    </location>
</feature>
<feature type="region of interest" description="Disordered" evidence="1">
    <location>
        <begin position="42"/>
        <end position="112"/>
    </location>
</feature>
<evidence type="ECO:0000313" key="3">
    <source>
        <dbReference type="EMBL" id="SAL40079.1"/>
    </source>
</evidence>
<accession>A0A658R258</accession>
<reference evidence="3 4" key="1">
    <citation type="submission" date="2016-01" db="EMBL/GenBank/DDBJ databases">
        <authorList>
            <person name="Peeters C."/>
        </authorList>
    </citation>
    <scope>NUCLEOTIDE SEQUENCE [LARGE SCALE GENOMIC DNA]</scope>
    <source>
        <strain evidence="3">LMG 29315</strain>
    </source>
</reference>
<dbReference type="OrthoDB" id="9133021at2"/>